<gene>
    <name evidence="2" type="ORF">PoB_001856700</name>
</gene>
<keyword evidence="1" id="KW-0472">Membrane</keyword>
<reference evidence="2 3" key="1">
    <citation type="journal article" date="2021" name="Elife">
        <title>Chloroplast acquisition without the gene transfer in kleptoplastic sea slugs, Plakobranchus ocellatus.</title>
        <authorList>
            <person name="Maeda T."/>
            <person name="Takahashi S."/>
            <person name="Yoshida T."/>
            <person name="Shimamura S."/>
            <person name="Takaki Y."/>
            <person name="Nagai Y."/>
            <person name="Toyoda A."/>
            <person name="Suzuki Y."/>
            <person name="Arimoto A."/>
            <person name="Ishii H."/>
            <person name="Satoh N."/>
            <person name="Nishiyama T."/>
            <person name="Hasebe M."/>
            <person name="Maruyama T."/>
            <person name="Minagawa J."/>
            <person name="Obokata J."/>
            <person name="Shigenobu S."/>
        </authorList>
    </citation>
    <scope>NUCLEOTIDE SEQUENCE [LARGE SCALE GENOMIC DNA]</scope>
</reference>
<dbReference type="Proteomes" id="UP000735302">
    <property type="component" value="Unassembled WGS sequence"/>
</dbReference>
<name>A0AAV3ZC04_9GAST</name>
<dbReference type="AlphaFoldDB" id="A0AAV3ZC04"/>
<organism evidence="2 3">
    <name type="scientific">Plakobranchus ocellatus</name>
    <dbReference type="NCBI Taxonomy" id="259542"/>
    <lineage>
        <taxon>Eukaryota</taxon>
        <taxon>Metazoa</taxon>
        <taxon>Spiralia</taxon>
        <taxon>Lophotrochozoa</taxon>
        <taxon>Mollusca</taxon>
        <taxon>Gastropoda</taxon>
        <taxon>Heterobranchia</taxon>
        <taxon>Euthyneura</taxon>
        <taxon>Panpulmonata</taxon>
        <taxon>Sacoglossa</taxon>
        <taxon>Placobranchoidea</taxon>
        <taxon>Plakobranchidae</taxon>
        <taxon>Plakobranchus</taxon>
    </lineage>
</organism>
<feature type="transmembrane region" description="Helical" evidence="1">
    <location>
        <begin position="56"/>
        <end position="78"/>
    </location>
</feature>
<protein>
    <recommendedName>
        <fullName evidence="4">Odorant receptor</fullName>
    </recommendedName>
</protein>
<sequence length="100" mass="11750">MKNDLTYKDIAEQVECRRRVGQHQHHNMQNLVQSQRVQGAENCVHMWTVTLTVTRLPLSTLFLFLMVSHRLITALNVYHSILSMFMHLPAMKYAVWSQLL</sequence>
<accession>A0AAV3ZC04</accession>
<evidence type="ECO:0000313" key="3">
    <source>
        <dbReference type="Proteomes" id="UP000735302"/>
    </source>
</evidence>
<proteinExistence type="predicted"/>
<evidence type="ECO:0000313" key="2">
    <source>
        <dbReference type="EMBL" id="GFN92061.1"/>
    </source>
</evidence>
<dbReference type="EMBL" id="BLXT01002217">
    <property type="protein sequence ID" value="GFN92061.1"/>
    <property type="molecule type" value="Genomic_DNA"/>
</dbReference>
<comment type="caution">
    <text evidence="2">The sequence shown here is derived from an EMBL/GenBank/DDBJ whole genome shotgun (WGS) entry which is preliminary data.</text>
</comment>
<evidence type="ECO:0000256" key="1">
    <source>
        <dbReference type="SAM" id="Phobius"/>
    </source>
</evidence>
<keyword evidence="3" id="KW-1185">Reference proteome</keyword>
<keyword evidence="1" id="KW-0812">Transmembrane</keyword>
<evidence type="ECO:0008006" key="4">
    <source>
        <dbReference type="Google" id="ProtNLM"/>
    </source>
</evidence>
<keyword evidence="1" id="KW-1133">Transmembrane helix</keyword>